<dbReference type="InterPro" id="IPR002656">
    <property type="entry name" value="Acyl_transf_3_dom"/>
</dbReference>
<dbReference type="KEGG" id="lgn:ABM34_10545"/>
<evidence type="ECO:0000256" key="1">
    <source>
        <dbReference type="ARBA" id="ARBA00004651"/>
    </source>
</evidence>
<feature type="transmembrane region" description="Helical" evidence="7">
    <location>
        <begin position="101"/>
        <end position="122"/>
    </location>
</feature>
<organism evidence="9 10">
    <name type="scientific">Companilactobacillus ginsenosidimutans</name>
    <dbReference type="NCBI Taxonomy" id="1007676"/>
    <lineage>
        <taxon>Bacteria</taxon>
        <taxon>Bacillati</taxon>
        <taxon>Bacillota</taxon>
        <taxon>Bacilli</taxon>
        <taxon>Lactobacillales</taxon>
        <taxon>Lactobacillaceae</taxon>
        <taxon>Companilactobacillus</taxon>
    </lineage>
</organism>
<keyword evidence="6 7" id="KW-0472">Membrane</keyword>
<evidence type="ECO:0000313" key="10">
    <source>
        <dbReference type="Proteomes" id="UP000036106"/>
    </source>
</evidence>
<evidence type="ECO:0000259" key="8">
    <source>
        <dbReference type="Pfam" id="PF01757"/>
    </source>
</evidence>
<evidence type="ECO:0000256" key="5">
    <source>
        <dbReference type="ARBA" id="ARBA00022989"/>
    </source>
</evidence>
<feature type="transmembrane region" description="Helical" evidence="7">
    <location>
        <begin position="63"/>
        <end position="81"/>
    </location>
</feature>
<dbReference type="GO" id="GO:0009246">
    <property type="term" value="P:enterobacterial common antigen biosynthetic process"/>
    <property type="evidence" value="ECO:0007669"/>
    <property type="project" value="TreeGrafter"/>
</dbReference>
<evidence type="ECO:0000256" key="2">
    <source>
        <dbReference type="ARBA" id="ARBA00007400"/>
    </source>
</evidence>
<comment type="similarity">
    <text evidence="2">Belongs to the acyltransferase 3 family.</text>
</comment>
<feature type="transmembrane region" description="Helical" evidence="7">
    <location>
        <begin position="134"/>
        <end position="155"/>
    </location>
</feature>
<protein>
    <recommendedName>
        <fullName evidence="8">Acyltransferase 3 domain-containing protein</fullName>
    </recommendedName>
</protein>
<feature type="transmembrane region" description="Helical" evidence="7">
    <location>
        <begin position="222"/>
        <end position="245"/>
    </location>
</feature>
<keyword evidence="5 7" id="KW-1133">Transmembrane helix</keyword>
<keyword evidence="10" id="KW-1185">Reference proteome</keyword>
<dbReference type="Proteomes" id="UP000036106">
    <property type="component" value="Chromosome"/>
</dbReference>
<comment type="subcellular location">
    <subcellularLocation>
        <location evidence="1">Cell membrane</location>
        <topology evidence="1">Multi-pass membrane protein</topology>
    </subcellularLocation>
</comment>
<feature type="transmembrane region" description="Helical" evidence="7">
    <location>
        <begin position="291"/>
        <end position="312"/>
    </location>
</feature>
<dbReference type="EMBL" id="CP012034">
    <property type="protein sequence ID" value="AKP67924.1"/>
    <property type="molecule type" value="Genomic_DNA"/>
</dbReference>
<reference evidence="10" key="1">
    <citation type="submission" date="2015-07" db="EMBL/GenBank/DDBJ databases">
        <title>Lactobacillus ginsenosidimutans/EMML 3141/ whole genome sequencing.</title>
        <authorList>
            <person name="Kim M.K."/>
            <person name="Im W.-T."/>
            <person name="Srinivasan S."/>
            <person name="Lee J.-J."/>
        </authorList>
    </citation>
    <scope>NUCLEOTIDE SEQUENCE [LARGE SCALE GENOMIC DNA]</scope>
    <source>
        <strain evidence="10">EMML 3041</strain>
    </source>
</reference>
<proteinExistence type="inferred from homology"/>
<dbReference type="GO" id="GO:0016413">
    <property type="term" value="F:O-acetyltransferase activity"/>
    <property type="evidence" value="ECO:0007669"/>
    <property type="project" value="TreeGrafter"/>
</dbReference>
<dbReference type="PANTHER" id="PTHR40074:SF2">
    <property type="entry name" value="O-ACETYLTRANSFERASE WECH"/>
    <property type="match status" value="1"/>
</dbReference>
<keyword evidence="3" id="KW-1003">Cell membrane</keyword>
<dbReference type="PANTHER" id="PTHR40074">
    <property type="entry name" value="O-ACETYLTRANSFERASE WECH"/>
    <property type="match status" value="1"/>
</dbReference>
<dbReference type="STRING" id="1007676.ABM34_10545"/>
<gene>
    <name evidence="9" type="ORF">ABM34_10545</name>
</gene>
<feature type="transmembrane region" description="Helical" evidence="7">
    <location>
        <begin position="161"/>
        <end position="185"/>
    </location>
</feature>
<feature type="transmembrane region" description="Helical" evidence="7">
    <location>
        <begin position="266"/>
        <end position="285"/>
    </location>
</feature>
<sequence length="326" mass="37824">MSHSLAETLNQNRFSFDWHVKNIFLGTVSPAVGIFFMVSGALILSSTKTDNIGYLFKHRLVKIMVPFLIWSGISILVMMQLDGNVSWGMWLHRMLLLYNRFPIIPFWFLYPLIGFYLLSPILKAFVDKASMRTLDYAIILWFVTNICLPFIAQLLPKKFGIYFTYIPNSNLIILGQTIGYFLLGYRLDKTPIKPHTFQSNVVATLLLLAITIILNYENLLYHWHIPVIGYAPSIFAVILAMEIFLMVKKWDYYHPLTRSRRRRVTLLSTMSYGVYLTHGMVIQIIEEAFHIDNFFLVFLLTSVICLVFTYAVSKIPKARFFLLGMD</sequence>
<evidence type="ECO:0000256" key="6">
    <source>
        <dbReference type="ARBA" id="ARBA00023136"/>
    </source>
</evidence>
<dbReference type="PATRIC" id="fig|1007676.4.peg.2133"/>
<evidence type="ECO:0000256" key="7">
    <source>
        <dbReference type="SAM" id="Phobius"/>
    </source>
</evidence>
<evidence type="ECO:0000313" key="9">
    <source>
        <dbReference type="EMBL" id="AKP67924.1"/>
    </source>
</evidence>
<feature type="transmembrane region" description="Helical" evidence="7">
    <location>
        <begin position="197"/>
        <end position="216"/>
    </location>
</feature>
<keyword evidence="4 7" id="KW-0812">Transmembrane</keyword>
<evidence type="ECO:0000256" key="4">
    <source>
        <dbReference type="ARBA" id="ARBA00022692"/>
    </source>
</evidence>
<dbReference type="GO" id="GO:0005886">
    <property type="term" value="C:plasma membrane"/>
    <property type="evidence" value="ECO:0007669"/>
    <property type="project" value="UniProtKB-SubCell"/>
</dbReference>
<accession>A0A0H4QHQ7</accession>
<feature type="domain" description="Acyltransferase 3" evidence="8">
    <location>
        <begin position="15"/>
        <end position="312"/>
    </location>
</feature>
<evidence type="ECO:0000256" key="3">
    <source>
        <dbReference type="ARBA" id="ARBA00022475"/>
    </source>
</evidence>
<dbReference type="Pfam" id="PF01757">
    <property type="entry name" value="Acyl_transf_3"/>
    <property type="match status" value="1"/>
</dbReference>
<name>A0A0H4QHQ7_9LACO</name>
<feature type="transmembrane region" description="Helical" evidence="7">
    <location>
        <begin position="23"/>
        <end position="43"/>
    </location>
</feature>
<dbReference type="AlphaFoldDB" id="A0A0H4QHQ7"/>